<accession>A0A2L1GPP4</accession>
<dbReference type="AlphaFoldDB" id="A0A2L1GPP4"/>
<proteinExistence type="predicted"/>
<dbReference type="Proteomes" id="UP000239867">
    <property type="component" value="Chromosome"/>
</dbReference>
<dbReference type="EMBL" id="CP021255">
    <property type="protein sequence ID" value="AVD71650.1"/>
    <property type="molecule type" value="Genomic_DNA"/>
</dbReference>
<name>A0A2L1GPP4_9BACT</name>
<dbReference type="NCBIfam" id="TIGR02081">
    <property type="entry name" value="metW"/>
    <property type="match status" value="1"/>
</dbReference>
<protein>
    <submittedName>
        <fullName evidence="1">Methionine biosynthesis protein MetW</fullName>
    </submittedName>
</protein>
<sequence length="214" mass="24359">MHTVSDSDRGGALLRYDLQVIASWIAPGERVLDLGCGNGDLLAHLRDCKQVQATGIELDESKVARCIQRGLTVLQGDFCTEIGDYPDNCFDVVILSQTLQQIGRPHDLLLDMLRVGRRAIVSFPNFAHWRVRLQMLACGRAPITDQLPYAWYDTPNIRVLSIGDFQRFMRRFGMQAVREVAINTHHHETRGHQVRTLTNLRATYGIFMLEKEVR</sequence>
<dbReference type="CDD" id="cd02440">
    <property type="entry name" value="AdoMet_MTases"/>
    <property type="match status" value="1"/>
</dbReference>
<dbReference type="RefSeq" id="WP_104936892.1">
    <property type="nucleotide sequence ID" value="NZ_CP021255.1"/>
</dbReference>
<keyword evidence="2" id="KW-1185">Reference proteome</keyword>
<dbReference type="Pfam" id="PF07021">
    <property type="entry name" value="MetW"/>
    <property type="match status" value="1"/>
</dbReference>
<gene>
    <name evidence="1" type="ORF">CAY53_09355</name>
</gene>
<dbReference type="OrthoDB" id="9792690at2"/>
<dbReference type="InterPro" id="IPR029063">
    <property type="entry name" value="SAM-dependent_MTases_sf"/>
</dbReference>
<dbReference type="KEGG" id="deo:CAY53_09355"/>
<dbReference type="SUPFAM" id="SSF53335">
    <property type="entry name" value="S-adenosyl-L-methionine-dependent methyltransferases"/>
    <property type="match status" value="1"/>
</dbReference>
<evidence type="ECO:0000313" key="1">
    <source>
        <dbReference type="EMBL" id="AVD71650.1"/>
    </source>
</evidence>
<organism evidence="1 2">
    <name type="scientific">Desulfobulbus oralis</name>
    <dbReference type="NCBI Taxonomy" id="1986146"/>
    <lineage>
        <taxon>Bacteria</taxon>
        <taxon>Pseudomonadati</taxon>
        <taxon>Thermodesulfobacteriota</taxon>
        <taxon>Desulfobulbia</taxon>
        <taxon>Desulfobulbales</taxon>
        <taxon>Desulfobulbaceae</taxon>
        <taxon>Desulfobulbus</taxon>
    </lineage>
</organism>
<dbReference type="Gene3D" id="3.40.50.150">
    <property type="entry name" value="Vaccinia Virus protein VP39"/>
    <property type="match status" value="1"/>
</dbReference>
<dbReference type="InterPro" id="IPR010743">
    <property type="entry name" value="Methionine_synth_MetW"/>
</dbReference>
<reference evidence="1 2" key="1">
    <citation type="journal article" date="2018" name="MBio">
        <title>Insights into the evolution of host association through the isolation and characterization of a novel human periodontal pathobiont, Desulfobulbus oralis.</title>
        <authorList>
            <person name="Cross K.L."/>
            <person name="Chirania P."/>
            <person name="Xiong W."/>
            <person name="Beall C.J."/>
            <person name="Elkins J.G."/>
            <person name="Giannone R.J."/>
            <person name="Griffen A.L."/>
            <person name="Guss A.M."/>
            <person name="Hettich R.L."/>
            <person name="Joshi S.S."/>
            <person name="Mokrzan E.M."/>
            <person name="Martin R.K."/>
            <person name="Zhulin I.B."/>
            <person name="Leys E.J."/>
            <person name="Podar M."/>
        </authorList>
    </citation>
    <scope>NUCLEOTIDE SEQUENCE [LARGE SCALE GENOMIC DNA]</scope>
    <source>
        <strain evidence="1 2">ORNL</strain>
    </source>
</reference>
<evidence type="ECO:0000313" key="2">
    <source>
        <dbReference type="Proteomes" id="UP000239867"/>
    </source>
</evidence>